<proteinExistence type="predicted"/>
<keyword evidence="1" id="KW-0812">Transmembrane</keyword>
<accession>A0A8A4ZG91</accession>
<dbReference type="KEGG" id="psic:J4E96_05305"/>
<gene>
    <name evidence="2" type="ORF">J4E96_05305</name>
</gene>
<reference evidence="2" key="1">
    <citation type="submission" date="2021-03" db="EMBL/GenBank/DDBJ databases">
        <title>Pengzhenrongella sicca gen. nov., sp. nov., a new member of suborder Micrococcineae isolated from High-Arctic tundra soil.</title>
        <authorList>
            <person name="Peng F."/>
        </authorList>
    </citation>
    <scope>NUCLEOTIDE SEQUENCE</scope>
    <source>
        <strain evidence="2">LRZ-2</strain>
    </source>
</reference>
<name>A0A8A4ZG91_9MICO</name>
<evidence type="ECO:0000256" key="1">
    <source>
        <dbReference type="SAM" id="Phobius"/>
    </source>
</evidence>
<feature type="transmembrane region" description="Helical" evidence="1">
    <location>
        <begin position="42"/>
        <end position="60"/>
    </location>
</feature>
<evidence type="ECO:0000313" key="3">
    <source>
        <dbReference type="Proteomes" id="UP000663937"/>
    </source>
</evidence>
<protein>
    <submittedName>
        <fullName evidence="2">DUF3054 domain-containing protein</fullName>
    </submittedName>
</protein>
<organism evidence="2 3">
    <name type="scientific">Pengzhenrongella sicca</name>
    <dbReference type="NCBI Taxonomy" id="2819238"/>
    <lineage>
        <taxon>Bacteria</taxon>
        <taxon>Bacillati</taxon>
        <taxon>Actinomycetota</taxon>
        <taxon>Actinomycetes</taxon>
        <taxon>Micrococcales</taxon>
        <taxon>Pengzhenrongella</taxon>
    </lineage>
</organism>
<dbReference type="RefSeq" id="WP_227424742.1">
    <property type="nucleotide sequence ID" value="NZ_CP071868.1"/>
</dbReference>
<dbReference type="Proteomes" id="UP000663937">
    <property type="component" value="Chromosome"/>
</dbReference>
<dbReference type="InterPro" id="IPR021414">
    <property type="entry name" value="DUF3054"/>
</dbReference>
<keyword evidence="1" id="KW-0472">Membrane</keyword>
<dbReference type="EMBL" id="CP071868">
    <property type="protein sequence ID" value="QTE30411.1"/>
    <property type="molecule type" value="Genomic_DNA"/>
</dbReference>
<feature type="transmembrane region" description="Helical" evidence="1">
    <location>
        <begin position="7"/>
        <end position="30"/>
    </location>
</feature>
<dbReference type="Pfam" id="PF11255">
    <property type="entry name" value="DUF3054"/>
    <property type="match status" value="1"/>
</dbReference>
<keyword evidence="3" id="KW-1185">Reference proteome</keyword>
<sequence length="138" mass="13963">MRLPSPATVLTVPVAFAAVADTACILAFAAVGRASHAEDGGVVGVVTVAWPFLAGAALGWAMGRAWRAPHRLWPQGVTVWAVTWAGGMTLRGLTGGGLAPSFLLVAAASLGVLLLGWRAIAVLVSAGRARATQAPSRA</sequence>
<evidence type="ECO:0000313" key="2">
    <source>
        <dbReference type="EMBL" id="QTE30411.1"/>
    </source>
</evidence>
<feature type="transmembrane region" description="Helical" evidence="1">
    <location>
        <begin position="72"/>
        <end position="90"/>
    </location>
</feature>
<feature type="transmembrane region" description="Helical" evidence="1">
    <location>
        <begin position="102"/>
        <end position="124"/>
    </location>
</feature>
<keyword evidence="1" id="KW-1133">Transmembrane helix</keyword>
<dbReference type="AlphaFoldDB" id="A0A8A4ZG91"/>